<feature type="transmembrane region" description="Helical" evidence="2">
    <location>
        <begin position="362"/>
        <end position="395"/>
    </location>
</feature>
<feature type="region of interest" description="Disordered" evidence="1">
    <location>
        <begin position="1101"/>
        <end position="1135"/>
    </location>
</feature>
<dbReference type="PANTHER" id="PTHR32063">
    <property type="match status" value="1"/>
</dbReference>
<dbReference type="PRINTS" id="PR00702">
    <property type="entry name" value="ACRIFLAVINRP"/>
</dbReference>
<feature type="transmembrane region" description="Helical" evidence="2">
    <location>
        <begin position="489"/>
        <end position="514"/>
    </location>
</feature>
<feature type="transmembrane region" description="Helical" evidence="2">
    <location>
        <begin position="935"/>
        <end position="956"/>
    </location>
</feature>
<gene>
    <name evidence="3" type="ORF">J8F10_35425</name>
</gene>
<evidence type="ECO:0000313" key="3">
    <source>
        <dbReference type="EMBL" id="MBP3960546.1"/>
    </source>
</evidence>
<dbReference type="Gene3D" id="3.30.2090.10">
    <property type="entry name" value="Multidrug efflux transporter AcrB TolC docking domain, DN and DC subdomains"/>
    <property type="match status" value="2"/>
</dbReference>
<dbReference type="EMBL" id="JAGKQQ010000002">
    <property type="protein sequence ID" value="MBP3960546.1"/>
    <property type="molecule type" value="Genomic_DNA"/>
</dbReference>
<dbReference type="Gene3D" id="3.30.70.1320">
    <property type="entry name" value="Multidrug efflux transporter AcrB pore domain like"/>
    <property type="match status" value="1"/>
</dbReference>
<keyword evidence="2" id="KW-1133">Transmembrane helix</keyword>
<protein>
    <submittedName>
        <fullName evidence="3">Efflux RND transporter permease subunit</fullName>
    </submittedName>
</protein>
<dbReference type="RefSeq" id="WP_210662700.1">
    <property type="nucleotide sequence ID" value="NZ_JAGKQQ010000002.1"/>
</dbReference>
<feature type="transmembrane region" description="Helical" evidence="2">
    <location>
        <begin position="976"/>
        <end position="997"/>
    </location>
</feature>
<accession>A0ABS5C3I6</accession>
<feature type="transmembrane region" description="Helical" evidence="2">
    <location>
        <begin position="909"/>
        <end position="928"/>
    </location>
</feature>
<dbReference type="SUPFAM" id="SSF82714">
    <property type="entry name" value="Multidrug efflux transporter AcrB TolC docking domain, DN and DC subdomains"/>
    <property type="match status" value="2"/>
</dbReference>
<keyword evidence="4" id="KW-1185">Reference proteome</keyword>
<evidence type="ECO:0000313" key="4">
    <source>
        <dbReference type="Proteomes" id="UP000676565"/>
    </source>
</evidence>
<dbReference type="PANTHER" id="PTHR32063:SF4">
    <property type="entry name" value="SLR6043 PROTEIN"/>
    <property type="match status" value="1"/>
</dbReference>
<dbReference type="Pfam" id="PF00873">
    <property type="entry name" value="ACR_tran"/>
    <property type="match status" value="2"/>
</dbReference>
<evidence type="ECO:0000256" key="2">
    <source>
        <dbReference type="SAM" id="Phobius"/>
    </source>
</evidence>
<dbReference type="Gene3D" id="3.30.70.1440">
    <property type="entry name" value="Multidrug efflux transporter AcrB pore domain"/>
    <property type="match status" value="1"/>
</dbReference>
<feature type="transmembrane region" description="Helical" evidence="2">
    <location>
        <begin position="550"/>
        <end position="569"/>
    </location>
</feature>
<feature type="transmembrane region" description="Helical" evidence="2">
    <location>
        <begin position="459"/>
        <end position="477"/>
    </location>
</feature>
<evidence type="ECO:0000256" key="1">
    <source>
        <dbReference type="SAM" id="MobiDB-lite"/>
    </source>
</evidence>
<dbReference type="InterPro" id="IPR001036">
    <property type="entry name" value="Acrflvin-R"/>
</dbReference>
<dbReference type="SUPFAM" id="SSF82866">
    <property type="entry name" value="Multidrug efflux transporter AcrB transmembrane domain"/>
    <property type="match status" value="2"/>
</dbReference>
<dbReference type="InterPro" id="IPR027463">
    <property type="entry name" value="AcrB_DN_DC_subdom"/>
</dbReference>
<proteinExistence type="predicted"/>
<feature type="transmembrane region" description="Helical" evidence="2">
    <location>
        <begin position="1032"/>
        <end position="1052"/>
    </location>
</feature>
<name>A0ABS5C3I6_9BACT</name>
<dbReference type="Gene3D" id="3.30.70.1430">
    <property type="entry name" value="Multidrug efflux transporter AcrB pore domain"/>
    <property type="match status" value="2"/>
</dbReference>
<dbReference type="Gene3D" id="1.20.1640.10">
    <property type="entry name" value="Multidrug efflux transporter AcrB transmembrane domain"/>
    <property type="match status" value="2"/>
</dbReference>
<organism evidence="3 4">
    <name type="scientific">Gemmata palustris</name>
    <dbReference type="NCBI Taxonomy" id="2822762"/>
    <lineage>
        <taxon>Bacteria</taxon>
        <taxon>Pseudomonadati</taxon>
        <taxon>Planctomycetota</taxon>
        <taxon>Planctomycetia</taxon>
        <taxon>Gemmatales</taxon>
        <taxon>Gemmataceae</taxon>
        <taxon>Gemmata</taxon>
    </lineage>
</organism>
<reference evidence="3 4" key="1">
    <citation type="submission" date="2021-04" db="EMBL/GenBank/DDBJ databases">
        <authorList>
            <person name="Ivanova A."/>
        </authorList>
    </citation>
    <scope>NUCLEOTIDE SEQUENCE [LARGE SCALE GENOMIC DNA]</scope>
    <source>
        <strain evidence="3 4">G18</strain>
    </source>
</reference>
<dbReference type="SUPFAM" id="SSF82693">
    <property type="entry name" value="Multidrug efflux transporter AcrB pore domain, PN1, PN2, PC1 and PC2 subdomains"/>
    <property type="match status" value="3"/>
</dbReference>
<comment type="caution">
    <text evidence="3">The sequence shown here is derived from an EMBL/GenBank/DDBJ whole genome shotgun (WGS) entry which is preliminary data.</text>
</comment>
<keyword evidence="2" id="KW-0472">Membrane</keyword>
<dbReference type="Proteomes" id="UP000676565">
    <property type="component" value="Unassembled WGS sequence"/>
</dbReference>
<feature type="transmembrane region" description="Helical" evidence="2">
    <location>
        <begin position="1064"/>
        <end position="1090"/>
    </location>
</feature>
<sequence>MLDRVIAFSLQNRALVLIAALAVVVAGAYQLARTPVDVFPDLNRPTVTILTEAPGLAPEEVEALVTRPLEYALNGATGVKRVRSASGIGLSVVWVEFDWGTDVYQDRQVVSERLQLVRSRLPQDANPVMAPISSIMGEVMLIGLRPADPAQTPEEDLKRGMELRTFGEFTVRNRLLAIDGVSQVTVMGGHLKQYQVVTTPARLAAQKVTLQQLTDAAEKAYVLAGGGVMERGPRESLIRISGQALTPEQIEETPIVWRDGRAIRIRDVADVRFAGPVRRGAGSTRVKEGDAVAGGASVIVTVQKQPGANTLDLTPKLDRALEELQRDAPAGTIVERRVFRQADFIQTAIDNVVEAIRDGTVWVFVVLLLFLASIRTSVITMTAIPLSIMVTVLVFSYFGITINTMTLGGIAVAVGELVDDAIVDVENIFRRLRENRQKPVPDPPLKVIFRASSEVRNSIVYATLIVCLVVMPLFALSGLEGRMFAPLGLAYLVALLASLVVSLTVTPVLASLLLGRAKSLAHPRDPLLLRALKWLDARVLRFTLRHPRPILGAAILLSAASLFAVFGMGSEFLPPFNEGTVTVNLQLPPGTSLAESGRVAERTEHALLQIPEVVSVSRRTGRAEQDEHAEGVNTSELDVRLTPHEHPKPGAGYALLRAVPGLHKYGVERSGRPHEQVLSDIRDRVSGIPNVNANVGQPISHRLDHVMSGVRAQVAVKVFGPDLQELRNAAQEIRDAMSAVPGVVDLQVEPQVEISQVRLRVKVAEAARYGLAPGDVARLLETAYKGRVVATVLDAEKYFSLVVWYDETARNSPTVIGQTVLDTPAGKRVALDQVADVLDTTGPNTLNHENVARRIVVSCNVQGRSLGTVVADIKRAIRPAEEKLRAQGAEYRIEDDGQYRAQQEANGRLLALGALAVVGVFLLLCRCLGSWRAALMVLGINVPLAGLGAVAALLIINRPDPVALHGVPWWKWPHVWSQATTLSVAHWVGFITLIGIVSRNGIMMIAHYIHLMREEGEPFGEAMIVRGSLERLAPVLMTAGVAVIGLVPLALGGGQPGKEILHPLAVVVIGGLLTSTLMDQIVTPAVFLLFGRRVYVPPPAPTAGAPAQDWDDAWLTELREPAPPPNGVPHATSAK</sequence>
<keyword evidence="2" id="KW-0812">Transmembrane</keyword>